<protein>
    <submittedName>
        <fullName evidence="12">Uncharacterized protein</fullName>
    </submittedName>
</protein>
<dbReference type="CDD" id="cd00165">
    <property type="entry name" value="S4"/>
    <property type="match status" value="1"/>
</dbReference>
<evidence type="ECO:0000256" key="2">
    <source>
        <dbReference type="ARBA" id="ARBA00022730"/>
    </source>
</evidence>
<dbReference type="GO" id="GO:0003735">
    <property type="term" value="F:structural constituent of ribosome"/>
    <property type="evidence" value="ECO:0007669"/>
    <property type="project" value="InterPro"/>
</dbReference>
<dbReference type="Proteomes" id="UP001214603">
    <property type="component" value="Chromosome 1"/>
</dbReference>
<dbReference type="InterPro" id="IPR006768">
    <property type="entry name" value="Cwf19-like_C_dom-1"/>
</dbReference>
<dbReference type="PANTHER" id="PTHR11581:SF0">
    <property type="entry name" value="SMALL RIBOSOMAL SUBUNIT PROTEIN ES4"/>
    <property type="match status" value="1"/>
</dbReference>
<feature type="domain" description="Small ribosomal subunit protein eS4 N-terminal" evidence="10">
    <location>
        <begin position="463"/>
        <end position="499"/>
    </location>
</feature>
<dbReference type="PANTHER" id="PTHR11581">
    <property type="entry name" value="30S/40S RIBOSOMAL PROTEIN S4"/>
    <property type="match status" value="1"/>
</dbReference>
<name>A0AAF0DXE3_9BASI</name>
<evidence type="ECO:0000256" key="6">
    <source>
        <dbReference type="SAM" id="MobiDB-lite"/>
    </source>
</evidence>
<feature type="region of interest" description="Disordered" evidence="6">
    <location>
        <begin position="115"/>
        <end position="136"/>
    </location>
</feature>
<dbReference type="InterPro" id="IPR032277">
    <property type="entry name" value="Ribosomal_eS4_C"/>
</dbReference>
<reference evidence="12" key="1">
    <citation type="submission" date="2023-03" db="EMBL/GenBank/DDBJ databases">
        <title>Mating type loci evolution in Malassezia.</title>
        <authorList>
            <person name="Coelho M.A."/>
        </authorList>
    </citation>
    <scope>NUCLEOTIDE SEQUENCE</scope>
    <source>
        <strain evidence="12">CBS 7876</strain>
    </source>
</reference>
<comment type="similarity">
    <text evidence="1">Belongs to the eukaryotic ribosomal protein eS4 family.</text>
</comment>
<dbReference type="Gene3D" id="2.40.50.740">
    <property type="match status" value="1"/>
</dbReference>
<dbReference type="InterPro" id="IPR041982">
    <property type="entry name" value="Ribosomal_eS4_KOW"/>
</dbReference>
<accession>A0AAF0DXE3</accession>
<dbReference type="EMBL" id="CP119934">
    <property type="protein sequence ID" value="WFD01704.1"/>
    <property type="molecule type" value="Genomic_DNA"/>
</dbReference>
<dbReference type="InterPro" id="IPR036986">
    <property type="entry name" value="S4_RNA-bd_sf"/>
</dbReference>
<evidence type="ECO:0000256" key="4">
    <source>
        <dbReference type="ARBA" id="ARBA00022980"/>
    </source>
</evidence>
<feature type="domain" description="Small ribosomal subunit protein eS4 central region" evidence="7">
    <location>
        <begin position="556"/>
        <end position="629"/>
    </location>
</feature>
<gene>
    <name evidence="12" type="ORF">MOBT1_000380</name>
</gene>
<evidence type="ECO:0000256" key="5">
    <source>
        <dbReference type="ARBA" id="ARBA00023274"/>
    </source>
</evidence>
<dbReference type="Pfam" id="PF08071">
    <property type="entry name" value="RS4NT"/>
    <property type="match status" value="1"/>
</dbReference>
<dbReference type="Pfam" id="PF16121">
    <property type="entry name" value="40S_S4_C"/>
    <property type="match status" value="1"/>
</dbReference>
<dbReference type="SUPFAM" id="SSF54197">
    <property type="entry name" value="HIT-like"/>
    <property type="match status" value="1"/>
</dbReference>
<dbReference type="FunFam" id="2.40.50.740:FF:000001">
    <property type="entry name" value="40S ribosomal protein S4"/>
    <property type="match status" value="1"/>
</dbReference>
<keyword evidence="5" id="KW-0687">Ribonucleoprotein</keyword>
<dbReference type="InterPro" id="IPR006767">
    <property type="entry name" value="Cwf19-like_C_dom-2"/>
</dbReference>
<evidence type="ECO:0000313" key="13">
    <source>
        <dbReference type="Proteomes" id="UP001214603"/>
    </source>
</evidence>
<dbReference type="HAMAP" id="MF_00485">
    <property type="entry name" value="Ribosomal_eS4"/>
    <property type="match status" value="1"/>
</dbReference>
<evidence type="ECO:0000256" key="3">
    <source>
        <dbReference type="ARBA" id="ARBA00022884"/>
    </source>
</evidence>
<dbReference type="AlphaFoldDB" id="A0AAF0DXE3"/>
<evidence type="ECO:0000256" key="1">
    <source>
        <dbReference type="ARBA" id="ARBA00007500"/>
    </source>
</evidence>
<dbReference type="Gene3D" id="3.30.428.10">
    <property type="entry name" value="HIT-like"/>
    <property type="match status" value="1"/>
</dbReference>
<evidence type="ECO:0000313" key="12">
    <source>
        <dbReference type="EMBL" id="WFD01704.1"/>
    </source>
</evidence>
<organism evidence="12 13">
    <name type="scientific">Malassezia obtusa</name>
    <dbReference type="NCBI Taxonomy" id="76774"/>
    <lineage>
        <taxon>Eukaryota</taxon>
        <taxon>Fungi</taxon>
        <taxon>Dikarya</taxon>
        <taxon>Basidiomycota</taxon>
        <taxon>Ustilaginomycotina</taxon>
        <taxon>Malasseziomycetes</taxon>
        <taxon>Malasseziales</taxon>
        <taxon>Malasseziaceae</taxon>
        <taxon>Malassezia</taxon>
    </lineage>
</organism>
<keyword evidence="4" id="KW-0689">Ribosomal protein</keyword>
<feature type="domain" description="Cwf19-like protein C-terminal" evidence="8">
    <location>
        <begin position="334"/>
        <end position="459"/>
    </location>
</feature>
<dbReference type="InterPro" id="IPR000876">
    <property type="entry name" value="Ribosomal_eS4"/>
</dbReference>
<dbReference type="GO" id="GO:0019843">
    <property type="term" value="F:rRNA binding"/>
    <property type="evidence" value="ECO:0007669"/>
    <property type="project" value="UniProtKB-KW"/>
</dbReference>
<dbReference type="InterPro" id="IPR013845">
    <property type="entry name" value="Ribosomal_eS4_central_region"/>
</dbReference>
<dbReference type="Pfam" id="PF00900">
    <property type="entry name" value="Ribosomal_S4e"/>
    <property type="match status" value="1"/>
</dbReference>
<dbReference type="Pfam" id="PF04677">
    <property type="entry name" value="CwfJ_C_1"/>
    <property type="match status" value="1"/>
</dbReference>
<evidence type="ECO:0000259" key="7">
    <source>
        <dbReference type="Pfam" id="PF00900"/>
    </source>
</evidence>
<dbReference type="GO" id="GO:0022627">
    <property type="term" value="C:cytosolic small ribosomal subunit"/>
    <property type="evidence" value="ECO:0007669"/>
    <property type="project" value="TreeGrafter"/>
</dbReference>
<dbReference type="InterPro" id="IPR013843">
    <property type="entry name" value="Ribosomal_eS4_N"/>
</dbReference>
<dbReference type="Gene3D" id="2.30.30.30">
    <property type="match status" value="1"/>
</dbReference>
<evidence type="ECO:0000259" key="10">
    <source>
        <dbReference type="Pfam" id="PF08071"/>
    </source>
</evidence>
<dbReference type="InterPro" id="IPR014722">
    <property type="entry name" value="Rib_uL2_dom2"/>
</dbReference>
<keyword evidence="2" id="KW-0699">rRNA-binding</keyword>
<dbReference type="CDD" id="cd06087">
    <property type="entry name" value="KOW_RPS4"/>
    <property type="match status" value="1"/>
</dbReference>
<feature type="domain" description="Small ribosomal subunit protein eS4 C-terminal" evidence="11">
    <location>
        <begin position="672"/>
        <end position="718"/>
    </location>
</feature>
<evidence type="ECO:0000259" key="11">
    <source>
        <dbReference type="Pfam" id="PF16121"/>
    </source>
</evidence>
<dbReference type="Pfam" id="PF04676">
    <property type="entry name" value="CwfJ_C_2"/>
    <property type="match status" value="1"/>
</dbReference>
<proteinExistence type="inferred from homology"/>
<dbReference type="FunFam" id="2.30.30.30:FF:000005">
    <property type="entry name" value="40S ribosomal protein S4"/>
    <property type="match status" value="1"/>
</dbReference>
<keyword evidence="13" id="KW-1185">Reference proteome</keyword>
<evidence type="ECO:0000259" key="9">
    <source>
        <dbReference type="Pfam" id="PF04677"/>
    </source>
</evidence>
<dbReference type="InterPro" id="IPR036265">
    <property type="entry name" value="HIT-like_sf"/>
</dbReference>
<dbReference type="FunFam" id="3.10.290.10:FF:000002">
    <property type="entry name" value="40S ribosomal protein S4"/>
    <property type="match status" value="1"/>
</dbReference>
<dbReference type="Gene3D" id="3.10.290.10">
    <property type="entry name" value="RNA-binding S4 domain"/>
    <property type="match status" value="1"/>
</dbReference>
<feature type="domain" description="Cwf19-like C-terminal" evidence="9">
    <location>
        <begin position="202"/>
        <end position="325"/>
    </location>
</feature>
<keyword evidence="3" id="KW-0694">RNA-binding</keyword>
<evidence type="ECO:0000259" key="8">
    <source>
        <dbReference type="Pfam" id="PF04676"/>
    </source>
</evidence>
<dbReference type="GO" id="GO:0002181">
    <property type="term" value="P:cytoplasmic translation"/>
    <property type="evidence" value="ECO:0007669"/>
    <property type="project" value="UniProtKB-ARBA"/>
</dbReference>
<sequence>MMKLRRTYEIAEQSGVPVEQVALDRYGSMEAFDEAQNNEPDRVLSLTELNRLEAKALRAEMTNQADAPALRAELEKAKQAFSASGPTETVEALPVIDGYGRMYDVGTSNASQIEAQAAMSKKRRKNEPDEPTDESLAELVRQERLDAGRMDQKNGDAALAQQIATDHGFENDLDYMDGEAQRLARKKMRDDAMKRQFAIQDFARTKRALDECTFCWQDEGRMPPRANIVSSGTCTYLALPDREPLVDGHCWIVPMQHHVSSLDVDEDGWTEIRNFMKCLIRMAATRNQTMVFFETVLSLRQQKHTYIEAVPIPNDVFAELPAYFKTSLSEVESEWADHAKIIYFSEARPFQRSMVSKLPYFMIQWDYKGQRGYGHVIESRDDEHGRKLGGTDYEEPTYADGDHVGGAGFPKYVHMTDSLEIIGSLLDLEPYKWRRPRHVSGMHALLERFRATWAPFDWTPMVRGPRHHLKHLAAPHSWLLDKLSGTYAPRPSTGPHKLRESLPLVVLLRNRLKYALTGREVMLITMQRIIKVDNKVRTDPTFPTGFMDVVSIERSGEHFRVLYDVKGRFVVHRITPEEASYKLLKVKRVQLGAKGVPQIVTHDGRTLRYPDPLVRVNDTVKFDVNTQKMVDFIKFDTGAHVMITGGRNIGRAGVLLHRERHHGGFDIVHVRDAAGREFSTRLSNVFVIGDSEKRWISMPRGGGVKLTITEERDQKRKQRENAQ</sequence>
<dbReference type="InterPro" id="IPR038237">
    <property type="entry name" value="Ribosomal_eS4_central_sf"/>
</dbReference>